<evidence type="ECO:0000313" key="2">
    <source>
        <dbReference type="EMBL" id="GGU59920.1"/>
    </source>
</evidence>
<dbReference type="Proteomes" id="UP000649573">
    <property type="component" value="Unassembled WGS sequence"/>
</dbReference>
<comment type="caution">
    <text evidence="2">The sequence shown here is derived from an EMBL/GenBank/DDBJ whole genome shotgun (WGS) entry which is preliminary data.</text>
</comment>
<evidence type="ECO:0000256" key="1">
    <source>
        <dbReference type="SAM" id="SignalP"/>
    </source>
</evidence>
<evidence type="ECO:0000313" key="3">
    <source>
        <dbReference type="Proteomes" id="UP000649573"/>
    </source>
</evidence>
<feature type="signal peptide" evidence="1">
    <location>
        <begin position="1"/>
        <end position="25"/>
    </location>
</feature>
<keyword evidence="3" id="KW-1185">Reference proteome</keyword>
<accession>A0ABQ2UZM3</accession>
<feature type="chain" id="PRO_5045394308" description="Alpha amylase inhibitor" evidence="1">
    <location>
        <begin position="26"/>
        <end position="99"/>
    </location>
</feature>
<dbReference type="RefSeq" id="WP_189257118.1">
    <property type="nucleotide sequence ID" value="NZ_BMRE01000033.1"/>
</dbReference>
<protein>
    <recommendedName>
        <fullName evidence="4">Alpha amylase inhibitor</fullName>
    </recommendedName>
</protein>
<dbReference type="EMBL" id="BMRE01000033">
    <property type="protein sequence ID" value="GGU59920.1"/>
    <property type="molecule type" value="Genomic_DNA"/>
</dbReference>
<proteinExistence type="predicted"/>
<organism evidence="2 3">
    <name type="scientific">Lentzea flava</name>
    <dbReference type="NCBI Taxonomy" id="103732"/>
    <lineage>
        <taxon>Bacteria</taxon>
        <taxon>Bacillati</taxon>
        <taxon>Actinomycetota</taxon>
        <taxon>Actinomycetes</taxon>
        <taxon>Pseudonocardiales</taxon>
        <taxon>Pseudonocardiaceae</taxon>
        <taxon>Lentzea</taxon>
    </lineage>
</organism>
<keyword evidence="1" id="KW-0732">Signal</keyword>
<evidence type="ECO:0008006" key="4">
    <source>
        <dbReference type="Google" id="ProtNLM"/>
    </source>
</evidence>
<name>A0ABQ2UZM3_9PSEU</name>
<reference evidence="3" key="1">
    <citation type="journal article" date="2019" name="Int. J. Syst. Evol. Microbiol.">
        <title>The Global Catalogue of Microorganisms (GCM) 10K type strain sequencing project: providing services to taxonomists for standard genome sequencing and annotation.</title>
        <authorList>
            <consortium name="The Broad Institute Genomics Platform"/>
            <consortium name="The Broad Institute Genome Sequencing Center for Infectious Disease"/>
            <person name="Wu L."/>
            <person name="Ma J."/>
        </authorList>
    </citation>
    <scope>NUCLEOTIDE SEQUENCE [LARGE SCALE GENOMIC DNA]</scope>
    <source>
        <strain evidence="3">JCM 3296</strain>
    </source>
</reference>
<gene>
    <name evidence="2" type="ORF">GCM10010178_60110</name>
</gene>
<sequence length="99" mass="10306">MRKLVGAAAAAMAVAAVLLPGAAVADDRVCEAWVESERNMGHAICRGGGGNYHYVILKCQKGADSFYKAGSHVPPGFRSSAQCDKSQGWIAVEAKAQVA</sequence>